<feature type="transmembrane region" description="Helical" evidence="17">
    <location>
        <begin position="12"/>
        <end position="37"/>
    </location>
</feature>
<evidence type="ECO:0000256" key="7">
    <source>
        <dbReference type="ARBA" id="ARBA00022676"/>
    </source>
</evidence>
<dbReference type="GO" id="GO:0009252">
    <property type="term" value="P:peptidoglycan biosynthetic process"/>
    <property type="evidence" value="ECO:0007669"/>
    <property type="project" value="UniProtKB-KW"/>
</dbReference>
<keyword evidence="10" id="KW-0133">Cell shape</keyword>
<comment type="caution">
    <text evidence="20">The sequence shown here is derived from an EMBL/GenBank/DDBJ whole genome shotgun (WGS) entry which is preliminary data.</text>
</comment>
<dbReference type="PANTHER" id="PTHR32282:SF11">
    <property type="entry name" value="PENICILLIN-BINDING PROTEIN 1B"/>
    <property type="match status" value="1"/>
</dbReference>
<keyword evidence="14" id="KW-0961">Cell wall biogenesis/degradation</keyword>
<comment type="catalytic activity">
    <reaction evidence="16">
        <text>[GlcNAc-(1-&gt;4)-Mur2Ac(oyl-L-Ala-gamma-D-Glu-L-Lys-D-Ala-D-Ala)](n)-di-trans,octa-cis-undecaprenyl diphosphate + beta-D-GlcNAc-(1-&gt;4)-Mur2Ac(oyl-L-Ala-gamma-D-Glu-L-Lys-D-Ala-D-Ala)-di-trans,octa-cis-undecaprenyl diphosphate = [GlcNAc-(1-&gt;4)-Mur2Ac(oyl-L-Ala-gamma-D-Glu-L-Lys-D-Ala-D-Ala)](n+1)-di-trans,octa-cis-undecaprenyl diphosphate + di-trans,octa-cis-undecaprenyl diphosphate + H(+)</text>
        <dbReference type="Rhea" id="RHEA:23708"/>
        <dbReference type="Rhea" id="RHEA-COMP:9602"/>
        <dbReference type="Rhea" id="RHEA-COMP:9603"/>
        <dbReference type="ChEBI" id="CHEBI:15378"/>
        <dbReference type="ChEBI" id="CHEBI:58405"/>
        <dbReference type="ChEBI" id="CHEBI:60033"/>
        <dbReference type="ChEBI" id="CHEBI:78435"/>
        <dbReference type="EC" id="2.4.99.28"/>
    </reaction>
</comment>
<dbReference type="Pfam" id="PF00905">
    <property type="entry name" value="Transpeptidase"/>
    <property type="match status" value="1"/>
</dbReference>
<dbReference type="InterPro" id="IPR050396">
    <property type="entry name" value="Glycosyltr_51/Transpeptidase"/>
</dbReference>
<keyword evidence="6" id="KW-0645">Protease</keyword>
<evidence type="ECO:0000256" key="12">
    <source>
        <dbReference type="ARBA" id="ARBA00023136"/>
    </source>
</evidence>
<dbReference type="GO" id="GO:0008955">
    <property type="term" value="F:peptidoglycan glycosyltransferase activity"/>
    <property type="evidence" value="ECO:0007669"/>
    <property type="project" value="UniProtKB-EC"/>
</dbReference>
<keyword evidence="7" id="KW-0328">Glycosyltransferase</keyword>
<evidence type="ECO:0000256" key="5">
    <source>
        <dbReference type="ARBA" id="ARBA00022645"/>
    </source>
</evidence>
<reference evidence="20 21" key="1">
    <citation type="journal article" date="2016" name="Nat. Commun.">
        <title>Thousands of microbial genomes shed light on interconnected biogeochemical processes in an aquifer system.</title>
        <authorList>
            <person name="Anantharaman K."/>
            <person name="Brown C.T."/>
            <person name="Hug L.A."/>
            <person name="Sharon I."/>
            <person name="Castelle C.J."/>
            <person name="Probst A.J."/>
            <person name="Thomas B.C."/>
            <person name="Singh A."/>
            <person name="Wilkins M.J."/>
            <person name="Karaoz U."/>
            <person name="Brodie E.L."/>
            <person name="Williams K.H."/>
            <person name="Hubbard S.S."/>
            <person name="Banfield J.F."/>
        </authorList>
    </citation>
    <scope>NUCLEOTIDE SEQUENCE [LARGE SCALE GENOMIC DNA]</scope>
</reference>
<comment type="similarity">
    <text evidence="2">In the C-terminal section; belongs to the transpeptidase family.</text>
</comment>
<evidence type="ECO:0000313" key="20">
    <source>
        <dbReference type="EMBL" id="OGN23195.1"/>
    </source>
</evidence>
<evidence type="ECO:0000259" key="18">
    <source>
        <dbReference type="Pfam" id="PF00905"/>
    </source>
</evidence>
<evidence type="ECO:0000256" key="8">
    <source>
        <dbReference type="ARBA" id="ARBA00022679"/>
    </source>
</evidence>
<dbReference type="InterPro" id="IPR012338">
    <property type="entry name" value="Beta-lactam/transpept-like"/>
</dbReference>
<keyword evidence="17" id="KW-0812">Transmembrane</keyword>
<dbReference type="GO" id="GO:0008360">
    <property type="term" value="P:regulation of cell shape"/>
    <property type="evidence" value="ECO:0007669"/>
    <property type="project" value="UniProtKB-KW"/>
</dbReference>
<keyword evidence="4" id="KW-1003">Cell membrane</keyword>
<comment type="catalytic activity">
    <reaction evidence="15">
        <text>Preferential cleavage: (Ac)2-L-Lys-D-Ala-|-D-Ala. Also transpeptidation of peptidyl-alanyl moieties that are N-acyl substituents of D-alanine.</text>
        <dbReference type="EC" id="3.4.16.4"/>
    </reaction>
</comment>
<proteinExistence type="inferred from homology"/>
<dbReference type="AlphaFoldDB" id="A0A1F8GCV1"/>
<evidence type="ECO:0000256" key="3">
    <source>
        <dbReference type="ARBA" id="ARBA00007739"/>
    </source>
</evidence>
<dbReference type="GO" id="GO:0071555">
    <property type="term" value="P:cell wall organization"/>
    <property type="evidence" value="ECO:0007669"/>
    <property type="project" value="UniProtKB-KW"/>
</dbReference>
<feature type="domain" description="Glycosyl transferase family 51" evidence="19">
    <location>
        <begin position="68"/>
        <end position="240"/>
    </location>
</feature>
<dbReference type="GO" id="GO:0006508">
    <property type="term" value="P:proteolysis"/>
    <property type="evidence" value="ECO:0007669"/>
    <property type="project" value="UniProtKB-KW"/>
</dbReference>
<evidence type="ECO:0000256" key="13">
    <source>
        <dbReference type="ARBA" id="ARBA00023268"/>
    </source>
</evidence>
<gene>
    <name evidence="20" type="ORF">A2918_04140</name>
</gene>
<name>A0A1F8GCV1_9BACT</name>
<keyword evidence="12 17" id="KW-0472">Membrane</keyword>
<dbReference type="GO" id="GO:0008658">
    <property type="term" value="F:penicillin binding"/>
    <property type="evidence" value="ECO:0007669"/>
    <property type="project" value="InterPro"/>
</dbReference>
<dbReference type="SUPFAM" id="SSF56601">
    <property type="entry name" value="beta-lactamase/transpeptidase-like"/>
    <property type="match status" value="1"/>
</dbReference>
<dbReference type="Pfam" id="PF00912">
    <property type="entry name" value="Transgly"/>
    <property type="match status" value="1"/>
</dbReference>
<keyword evidence="5" id="KW-0121">Carboxypeptidase</keyword>
<keyword evidence="17" id="KW-1133">Transmembrane helix</keyword>
<evidence type="ECO:0000256" key="11">
    <source>
        <dbReference type="ARBA" id="ARBA00022984"/>
    </source>
</evidence>
<keyword evidence="13" id="KW-0511">Multifunctional enzyme</keyword>
<sequence>MLLGFKNNKHLIKAFSVLFLWLFVIGVIFFLILFIYIELTLPDPESIAVRKVTESTKIYDKTGEVLLYDIHGEEKRTIIPWDQIPESIKKATLASEDADFYNHKGLDLKGILRALLKDVRDLDLSQGGSTITQQLVKKGLLGDEKTLTRKIKEALLAIEVEKRFTKDEILWMYLNQIPYGSNSYGIEAASKTFFGKAASELNINESAILASLIKAPSYYSPYGNHVEDLILRKNILLKRMSDLNLLTAEEYESAINSKVDFRSTIESIQSPHFVIMVKEYLENKYGQDAVESGGLKVITTLDTERQTAAEEIVTKYVQVNKEKYKASNASLVSIDPKTGEILSLVGSANYFDIENEGNFNVATAKRQPGSAFKPFAYAVAFQKGYPDFTIMFDVKTEFNPNCSPDSLQEKDQYGLDCYHPQNYDGRFRGPVTMRQSLAQSLNVPSVKTLYLAGVPEAIDLAENMGISTLQDKTRFGLSLVLGGAEVKLVDLVSAYGVFANDGIRSPWYFIKKIESADGAVLEETKTESKRILEPQVARMISDILSDNSARASVFGYSSSLYFPGRSVAAKTGTTQENRDAWVVGYSPSVVTGVWVGNNRQESMTKEGAGISAAGPMWHEFMAKALQKRPNEEFIKPDLVSSSEIMLNGNYENSDPHTIFYYKDKGNSQFDNWEWAVRKFFGL</sequence>
<dbReference type="InterPro" id="IPR001264">
    <property type="entry name" value="Glyco_trans_51"/>
</dbReference>
<comment type="subcellular location">
    <subcellularLocation>
        <location evidence="1">Cell membrane</location>
    </subcellularLocation>
</comment>
<dbReference type="Proteomes" id="UP000178227">
    <property type="component" value="Unassembled WGS sequence"/>
</dbReference>
<accession>A0A1F8GCV1</accession>
<evidence type="ECO:0000259" key="19">
    <source>
        <dbReference type="Pfam" id="PF00912"/>
    </source>
</evidence>
<dbReference type="GO" id="GO:0005886">
    <property type="term" value="C:plasma membrane"/>
    <property type="evidence" value="ECO:0007669"/>
    <property type="project" value="UniProtKB-SubCell"/>
</dbReference>
<dbReference type="InterPro" id="IPR023346">
    <property type="entry name" value="Lysozyme-like_dom_sf"/>
</dbReference>
<dbReference type="GO" id="GO:0009002">
    <property type="term" value="F:serine-type D-Ala-D-Ala carboxypeptidase activity"/>
    <property type="evidence" value="ECO:0007669"/>
    <property type="project" value="UniProtKB-EC"/>
</dbReference>
<evidence type="ECO:0000256" key="16">
    <source>
        <dbReference type="ARBA" id="ARBA00049902"/>
    </source>
</evidence>
<dbReference type="InterPro" id="IPR001460">
    <property type="entry name" value="PCN-bd_Tpept"/>
</dbReference>
<dbReference type="NCBIfam" id="TIGR02074">
    <property type="entry name" value="PBP_1a_fam"/>
    <property type="match status" value="1"/>
</dbReference>
<comment type="similarity">
    <text evidence="3">In the N-terminal section; belongs to the glycosyltransferase 51 family.</text>
</comment>
<dbReference type="GO" id="GO:0030288">
    <property type="term" value="C:outer membrane-bounded periplasmic space"/>
    <property type="evidence" value="ECO:0007669"/>
    <property type="project" value="TreeGrafter"/>
</dbReference>
<evidence type="ECO:0000256" key="10">
    <source>
        <dbReference type="ARBA" id="ARBA00022960"/>
    </source>
</evidence>
<dbReference type="FunFam" id="1.10.3810.10:FF:000001">
    <property type="entry name" value="Penicillin-binding protein 1A"/>
    <property type="match status" value="1"/>
</dbReference>
<evidence type="ECO:0000256" key="1">
    <source>
        <dbReference type="ARBA" id="ARBA00004236"/>
    </source>
</evidence>
<dbReference type="EMBL" id="MGKI01000004">
    <property type="protein sequence ID" value="OGN23195.1"/>
    <property type="molecule type" value="Genomic_DNA"/>
</dbReference>
<keyword evidence="8" id="KW-0808">Transferase</keyword>
<evidence type="ECO:0000256" key="4">
    <source>
        <dbReference type="ARBA" id="ARBA00022475"/>
    </source>
</evidence>
<evidence type="ECO:0000256" key="14">
    <source>
        <dbReference type="ARBA" id="ARBA00023316"/>
    </source>
</evidence>
<evidence type="ECO:0000256" key="15">
    <source>
        <dbReference type="ARBA" id="ARBA00034000"/>
    </source>
</evidence>
<protein>
    <submittedName>
        <fullName evidence="20">Uncharacterized protein</fullName>
    </submittedName>
</protein>
<organism evidence="20 21">
    <name type="scientific">Candidatus Yanofskybacteria bacterium RIFCSPLOWO2_01_FULL_42_49</name>
    <dbReference type="NCBI Taxonomy" id="1802694"/>
    <lineage>
        <taxon>Bacteria</taxon>
        <taxon>Candidatus Yanofskyibacteriota</taxon>
    </lineage>
</organism>
<dbReference type="Gene3D" id="1.10.3810.10">
    <property type="entry name" value="Biosynthetic peptidoglycan transglycosylase-like"/>
    <property type="match status" value="1"/>
</dbReference>
<evidence type="ECO:0000313" key="21">
    <source>
        <dbReference type="Proteomes" id="UP000178227"/>
    </source>
</evidence>
<evidence type="ECO:0000256" key="6">
    <source>
        <dbReference type="ARBA" id="ARBA00022670"/>
    </source>
</evidence>
<feature type="domain" description="Penicillin-binding protein transpeptidase" evidence="18">
    <location>
        <begin position="330"/>
        <end position="621"/>
    </location>
</feature>
<dbReference type="STRING" id="1802694.A2918_04140"/>
<evidence type="ECO:0000256" key="17">
    <source>
        <dbReference type="SAM" id="Phobius"/>
    </source>
</evidence>
<dbReference type="PANTHER" id="PTHR32282">
    <property type="entry name" value="BINDING PROTEIN TRANSPEPTIDASE, PUTATIVE-RELATED"/>
    <property type="match status" value="1"/>
</dbReference>
<dbReference type="InterPro" id="IPR036950">
    <property type="entry name" value="PBP_transglycosylase"/>
</dbReference>
<evidence type="ECO:0000256" key="9">
    <source>
        <dbReference type="ARBA" id="ARBA00022801"/>
    </source>
</evidence>
<keyword evidence="9" id="KW-0378">Hydrolase</keyword>
<dbReference type="Gene3D" id="3.40.710.10">
    <property type="entry name" value="DD-peptidase/beta-lactamase superfamily"/>
    <property type="match status" value="1"/>
</dbReference>
<dbReference type="SUPFAM" id="SSF53955">
    <property type="entry name" value="Lysozyme-like"/>
    <property type="match status" value="1"/>
</dbReference>
<evidence type="ECO:0000256" key="2">
    <source>
        <dbReference type="ARBA" id="ARBA00007090"/>
    </source>
</evidence>
<keyword evidence="11" id="KW-0573">Peptidoglycan synthesis</keyword>